<evidence type="ECO:0000313" key="3">
    <source>
        <dbReference type="Proteomes" id="UP000017842"/>
    </source>
</evidence>
<name>V5DMW8_9GAMM</name>
<dbReference type="PATRIC" id="fig|1116472.3.peg.3508"/>
<comment type="caution">
    <text evidence="2">The sequence shown here is derived from an EMBL/GenBank/DDBJ whole genome shotgun (WGS) entry which is preliminary data.</text>
</comment>
<feature type="domain" description="Transposase InsH N-terminal" evidence="1">
    <location>
        <begin position="19"/>
        <end position="90"/>
    </location>
</feature>
<proteinExistence type="predicted"/>
<dbReference type="Pfam" id="PF05598">
    <property type="entry name" value="DUF772"/>
    <property type="match status" value="1"/>
</dbReference>
<dbReference type="InterPro" id="IPR008490">
    <property type="entry name" value="Transposase_InsH_N"/>
</dbReference>
<accession>V5DMW8</accession>
<organism evidence="2 3">
    <name type="scientific">Methyloglobulus morosus KoM1</name>
    <dbReference type="NCBI Taxonomy" id="1116472"/>
    <lineage>
        <taxon>Bacteria</taxon>
        <taxon>Pseudomonadati</taxon>
        <taxon>Pseudomonadota</taxon>
        <taxon>Gammaproteobacteria</taxon>
        <taxon>Methylococcales</taxon>
        <taxon>Methylococcaceae</taxon>
        <taxon>Methyloglobulus</taxon>
    </lineage>
</organism>
<reference evidence="2 3" key="1">
    <citation type="journal article" date="2013" name="Genome Announc.">
        <title>Draft Genome Sequence of the Methanotrophic Gammaproteobacterium Methyloglobulus morosus DSM 22980 Strain KoM1.</title>
        <authorList>
            <person name="Poehlein A."/>
            <person name="Deutzmann J.S."/>
            <person name="Daniel R."/>
            <person name="Simeonova D.D."/>
        </authorList>
    </citation>
    <scope>NUCLEOTIDE SEQUENCE [LARGE SCALE GENOMIC DNA]</scope>
    <source>
        <strain evidence="2 3">KoM1</strain>
    </source>
</reference>
<evidence type="ECO:0000259" key="1">
    <source>
        <dbReference type="Pfam" id="PF05598"/>
    </source>
</evidence>
<dbReference type="eggNOG" id="COG3039">
    <property type="taxonomic scope" value="Bacteria"/>
</dbReference>
<dbReference type="Proteomes" id="UP000017842">
    <property type="component" value="Unassembled WGS sequence"/>
</dbReference>
<sequence length="142" mass="15636">MQPKRQETETQYDLFKTALADLLNPRHELVLLAGNIDWQALDTAFGEFFTDGKGAPALPTRLVAGLHYLKHAFGHSDEEVVALWVENPLLAAPVRRALLPAPSALPPDLADQVAQPDRRGRLRMAIVDGHPSGRGHPNHQSQ</sequence>
<dbReference type="STRING" id="1116472.MGMO_143c00020"/>
<protein>
    <submittedName>
        <fullName evidence="2">Transposase</fullName>
    </submittedName>
</protein>
<dbReference type="EMBL" id="AYLO01000132">
    <property type="protein sequence ID" value="ESS68801.1"/>
    <property type="molecule type" value="Genomic_DNA"/>
</dbReference>
<dbReference type="AlphaFoldDB" id="V5DMW8"/>
<dbReference type="PANTHER" id="PTHR33803:SF3">
    <property type="entry name" value="BLL1974 PROTEIN"/>
    <property type="match status" value="1"/>
</dbReference>
<dbReference type="PANTHER" id="PTHR33803">
    <property type="entry name" value="IS1478 TRANSPOSASE"/>
    <property type="match status" value="1"/>
</dbReference>
<evidence type="ECO:0000313" key="2">
    <source>
        <dbReference type="EMBL" id="ESS68801.1"/>
    </source>
</evidence>
<gene>
    <name evidence="2" type="ORF">MGMO_143c00020</name>
</gene>
<keyword evidence="3" id="KW-1185">Reference proteome</keyword>